<evidence type="ECO:0000256" key="1">
    <source>
        <dbReference type="ARBA" id="ARBA00022833"/>
    </source>
</evidence>
<accession>A0A7L5AGP4</accession>
<dbReference type="PANTHER" id="PTHR12993">
    <property type="entry name" value="N-ACETYLGLUCOSAMINYL-PHOSPHATIDYLINOSITOL DE-N-ACETYLASE-RELATED"/>
    <property type="match status" value="1"/>
</dbReference>
<sequence>MSPVPLPESAPQPTPERVLFVHAHPDDETISTGGTLARLVDDGTAVTVLTCTRGECGEIVPPELQHLLGDGDAIAAHRETEIAEAMRILGVADHRWLGGPDARMVDREPRRYRDSGMVWGELGPELGPDLPADALCVADAGEVAADVATVIAAVGATAVVSYDANGGYGHPDHIAAHTAARHAARVMNVPFYEILTPGTLRPQDLSDPDVYVVEIAPVRARKLAALRAHRSQLTVVGAGSPAQPGVSMHKESPGRADVIEVEGDRIVMSGGQIDEIGSVEAFRREGHPVARLDWSDYSRRARVLACGLAAVVGATLGALGTVNHQVSLDLFGASVPIGLVLGLLVVTATLVGLRLIFDNRVVVGFASVALLLVIGVLAGESTGGSVLIPASTIAYGWLYGTVIVVAVVLAWPKLSHPVRGKIVGSTQPKGFTSP</sequence>
<organism evidence="3 4">
    <name type="scientific">Marisediminicola antarctica</name>
    <dbReference type="NCBI Taxonomy" id="674079"/>
    <lineage>
        <taxon>Bacteria</taxon>
        <taxon>Bacillati</taxon>
        <taxon>Actinomycetota</taxon>
        <taxon>Actinomycetes</taxon>
        <taxon>Micrococcales</taxon>
        <taxon>Microbacteriaceae</taxon>
        <taxon>Marisediminicola</taxon>
    </lineage>
</organism>
<dbReference type="AlphaFoldDB" id="A0A7L5AGP4"/>
<dbReference type="InterPro" id="IPR024078">
    <property type="entry name" value="LmbE-like_dom_sf"/>
</dbReference>
<dbReference type="RefSeq" id="WP_161885769.1">
    <property type="nucleotide sequence ID" value="NZ_CP017146.1"/>
</dbReference>
<dbReference type="OrthoDB" id="3514174at2"/>
<name>A0A7L5AGP4_9MICO</name>
<dbReference type="PANTHER" id="PTHR12993:SF26">
    <property type="entry name" value="1D-MYO-INOSITOL 2-ACETAMIDO-2-DEOXY-ALPHA-D-GLUCOPYRANOSIDE DEACETYLASE"/>
    <property type="match status" value="1"/>
</dbReference>
<evidence type="ECO:0008006" key="5">
    <source>
        <dbReference type="Google" id="ProtNLM"/>
    </source>
</evidence>
<dbReference type="Gene3D" id="3.40.50.10320">
    <property type="entry name" value="LmbE-like"/>
    <property type="match status" value="1"/>
</dbReference>
<keyword evidence="2" id="KW-0812">Transmembrane</keyword>
<dbReference type="GO" id="GO:0016811">
    <property type="term" value="F:hydrolase activity, acting on carbon-nitrogen (but not peptide) bonds, in linear amides"/>
    <property type="evidence" value="ECO:0007669"/>
    <property type="project" value="TreeGrafter"/>
</dbReference>
<keyword evidence="2" id="KW-0472">Membrane</keyword>
<evidence type="ECO:0000313" key="3">
    <source>
        <dbReference type="EMBL" id="QHO69407.1"/>
    </source>
</evidence>
<keyword evidence="1" id="KW-0862">Zinc</keyword>
<dbReference type="EMBL" id="CP017146">
    <property type="protein sequence ID" value="QHO69407.1"/>
    <property type="molecule type" value="Genomic_DNA"/>
</dbReference>
<dbReference type="KEGG" id="mant:BHD05_06860"/>
<keyword evidence="4" id="KW-1185">Reference proteome</keyword>
<dbReference type="Pfam" id="PF02585">
    <property type="entry name" value="PIG-L"/>
    <property type="match status" value="1"/>
</dbReference>
<gene>
    <name evidence="3" type="ORF">BHD05_06860</name>
</gene>
<feature type="transmembrane region" description="Helical" evidence="2">
    <location>
        <begin position="360"/>
        <end position="378"/>
    </location>
</feature>
<feature type="transmembrane region" description="Helical" evidence="2">
    <location>
        <begin position="390"/>
        <end position="411"/>
    </location>
</feature>
<dbReference type="SUPFAM" id="SSF102588">
    <property type="entry name" value="LmbE-like"/>
    <property type="match status" value="1"/>
</dbReference>
<protein>
    <recommendedName>
        <fullName evidence="5">Mycothiol biosynthesis protein</fullName>
    </recommendedName>
</protein>
<evidence type="ECO:0000256" key="2">
    <source>
        <dbReference type="SAM" id="Phobius"/>
    </source>
</evidence>
<proteinExistence type="predicted"/>
<dbReference type="InterPro" id="IPR003737">
    <property type="entry name" value="GlcNAc_PI_deacetylase-related"/>
</dbReference>
<keyword evidence="2" id="KW-1133">Transmembrane helix</keyword>
<evidence type="ECO:0000313" key="4">
    <source>
        <dbReference type="Proteomes" id="UP000464507"/>
    </source>
</evidence>
<reference evidence="3 4" key="1">
    <citation type="submission" date="2016-09" db="EMBL/GenBank/DDBJ databases">
        <title>Complete genome sequence of microbes from the polar regions.</title>
        <authorList>
            <person name="Liao L."/>
            <person name="Chen B."/>
        </authorList>
    </citation>
    <scope>NUCLEOTIDE SEQUENCE [LARGE SCALE GENOMIC DNA]</scope>
    <source>
        <strain evidence="3 4">ZS314</strain>
    </source>
</reference>
<dbReference type="Proteomes" id="UP000464507">
    <property type="component" value="Chromosome"/>
</dbReference>
<dbReference type="GO" id="GO:0016137">
    <property type="term" value="P:glycoside metabolic process"/>
    <property type="evidence" value="ECO:0007669"/>
    <property type="project" value="UniProtKB-ARBA"/>
</dbReference>
<feature type="transmembrane region" description="Helical" evidence="2">
    <location>
        <begin position="301"/>
        <end position="319"/>
    </location>
</feature>
<feature type="transmembrane region" description="Helical" evidence="2">
    <location>
        <begin position="331"/>
        <end position="353"/>
    </location>
</feature>